<dbReference type="EMBL" id="REGN01005512">
    <property type="protein sequence ID" value="RNA13082.1"/>
    <property type="molecule type" value="Genomic_DNA"/>
</dbReference>
<evidence type="ECO:0000313" key="1">
    <source>
        <dbReference type="EMBL" id="RNA13082.1"/>
    </source>
</evidence>
<accession>A0A3M7QP11</accession>
<protein>
    <submittedName>
        <fullName evidence="1">Uncharacterized protein</fullName>
    </submittedName>
</protein>
<dbReference type="AlphaFoldDB" id="A0A3M7QP11"/>
<evidence type="ECO:0000313" key="2">
    <source>
        <dbReference type="Proteomes" id="UP000276133"/>
    </source>
</evidence>
<dbReference type="Proteomes" id="UP000276133">
    <property type="component" value="Unassembled WGS sequence"/>
</dbReference>
<sequence length="102" mass="11912">MTIYSLKVPQIYDKKSKKMSETLSKESVLEDSANQTLEDIGQMFSNQLMRLEKGGKQTYDLFKSFEDFDSQDGDKHRFYCKYLKHGCRAALYLQLTDGSKEY</sequence>
<proteinExistence type="predicted"/>
<organism evidence="1 2">
    <name type="scientific">Brachionus plicatilis</name>
    <name type="common">Marine rotifer</name>
    <name type="synonym">Brachionus muelleri</name>
    <dbReference type="NCBI Taxonomy" id="10195"/>
    <lineage>
        <taxon>Eukaryota</taxon>
        <taxon>Metazoa</taxon>
        <taxon>Spiralia</taxon>
        <taxon>Gnathifera</taxon>
        <taxon>Rotifera</taxon>
        <taxon>Eurotatoria</taxon>
        <taxon>Monogononta</taxon>
        <taxon>Pseudotrocha</taxon>
        <taxon>Ploima</taxon>
        <taxon>Brachionidae</taxon>
        <taxon>Brachionus</taxon>
    </lineage>
</organism>
<dbReference type="OrthoDB" id="10190554at2759"/>
<gene>
    <name evidence="1" type="ORF">BpHYR1_017494</name>
</gene>
<keyword evidence="2" id="KW-1185">Reference proteome</keyword>
<name>A0A3M7QP11_BRAPC</name>
<comment type="caution">
    <text evidence="1">The sequence shown here is derived from an EMBL/GenBank/DDBJ whole genome shotgun (WGS) entry which is preliminary data.</text>
</comment>
<reference evidence="1 2" key="1">
    <citation type="journal article" date="2018" name="Sci. Rep.">
        <title>Genomic signatures of local adaptation to the degree of environmental predictability in rotifers.</title>
        <authorList>
            <person name="Franch-Gras L."/>
            <person name="Hahn C."/>
            <person name="Garcia-Roger E.M."/>
            <person name="Carmona M.J."/>
            <person name="Serra M."/>
            <person name="Gomez A."/>
        </authorList>
    </citation>
    <scope>NUCLEOTIDE SEQUENCE [LARGE SCALE GENOMIC DNA]</scope>
    <source>
        <strain evidence="1">HYR1</strain>
    </source>
</reference>